<dbReference type="EMBL" id="CAJNNV010027995">
    <property type="protein sequence ID" value="CAE8622547.1"/>
    <property type="molecule type" value="Genomic_DNA"/>
</dbReference>
<evidence type="ECO:0000313" key="2">
    <source>
        <dbReference type="EMBL" id="CAE8683525.1"/>
    </source>
</evidence>
<dbReference type="Proteomes" id="UP000626109">
    <property type="component" value="Unassembled WGS sequence"/>
</dbReference>
<reference evidence="1" key="1">
    <citation type="submission" date="2021-02" db="EMBL/GenBank/DDBJ databases">
        <authorList>
            <person name="Dougan E. K."/>
            <person name="Rhodes N."/>
            <person name="Thang M."/>
            <person name="Chan C."/>
        </authorList>
    </citation>
    <scope>NUCLEOTIDE SEQUENCE</scope>
</reference>
<dbReference type="CDD" id="cd09272">
    <property type="entry name" value="RNase_HI_RT_Ty1"/>
    <property type="match status" value="1"/>
</dbReference>
<protein>
    <submittedName>
        <fullName evidence="1">Uncharacterized protein</fullName>
    </submittedName>
</protein>
<gene>
    <name evidence="1" type="ORF">PGLA1383_LOCUS39983</name>
    <name evidence="2" type="ORF">PGLA2088_LOCUS23495</name>
</gene>
<organism evidence="1 3">
    <name type="scientific">Polarella glacialis</name>
    <name type="common">Dinoflagellate</name>
    <dbReference type="NCBI Taxonomy" id="89957"/>
    <lineage>
        <taxon>Eukaryota</taxon>
        <taxon>Sar</taxon>
        <taxon>Alveolata</taxon>
        <taxon>Dinophyceae</taxon>
        <taxon>Suessiales</taxon>
        <taxon>Suessiaceae</taxon>
        <taxon>Polarella</taxon>
    </lineage>
</organism>
<sequence length="201" mass="21974">MCSPTQKSWTKLKHIARYLVGCPRLVHEYKFQEHCDLDTYVDSDYAGDFMSRKPTSGGCIMRGTHLFKHWSNNQSVIALSSAESELDGIVTGATQTLGMQSISWDLPVEVVEMTPHTDSAAAKGACERKGLGKVRHFALSGLRIQDKIRSRAIHLSKVEGAKNPADVLTKHVEGHKVRTHLAAMQTRPAVGRAQGAPALGS</sequence>
<dbReference type="OrthoDB" id="413361at2759"/>
<accession>A0A813G8F3</accession>
<dbReference type="PANTHER" id="PTHR11439:SF483">
    <property type="entry name" value="PEPTIDE SYNTHASE GLIP-LIKE, PUTATIVE (AFU_ORTHOLOGUE AFUA_3G12920)-RELATED"/>
    <property type="match status" value="1"/>
</dbReference>
<evidence type="ECO:0000313" key="1">
    <source>
        <dbReference type="EMBL" id="CAE8622547.1"/>
    </source>
</evidence>
<name>A0A813G8F3_POLGL</name>
<dbReference type="AlphaFoldDB" id="A0A813G8F3"/>
<evidence type="ECO:0000313" key="3">
    <source>
        <dbReference type="Proteomes" id="UP000654075"/>
    </source>
</evidence>
<comment type="caution">
    <text evidence="1">The sequence shown here is derived from an EMBL/GenBank/DDBJ whole genome shotgun (WGS) entry which is preliminary data.</text>
</comment>
<dbReference type="EMBL" id="CAJNNW010026201">
    <property type="protein sequence ID" value="CAE8683525.1"/>
    <property type="molecule type" value="Genomic_DNA"/>
</dbReference>
<proteinExistence type="predicted"/>
<keyword evidence="3" id="KW-1185">Reference proteome</keyword>
<dbReference type="PANTHER" id="PTHR11439">
    <property type="entry name" value="GAG-POL-RELATED RETROTRANSPOSON"/>
    <property type="match status" value="1"/>
</dbReference>
<dbReference type="Proteomes" id="UP000654075">
    <property type="component" value="Unassembled WGS sequence"/>
</dbReference>